<protein>
    <submittedName>
        <fullName evidence="3">C2H2-type domain-containing protein</fullName>
    </submittedName>
</protein>
<sequence length="130" mass="14072">MATIFNHASGSTKLNRPQEELNQGVQIAVCNSLATTPNKKPYACGSCKQRFHARDRFAVHLQKYHQMSIKSLSSCEAELGFGIWSKSAVLTSSSDGPGRILHLPECSEILSAPSTSSEPPEELVTPSVIT</sequence>
<reference evidence="3" key="2">
    <citation type="submission" date="2022-06" db="UniProtKB">
        <authorList>
            <consortium name="EnsemblMetazoa"/>
        </authorList>
    </citation>
    <scope>IDENTIFICATION</scope>
    <source>
        <strain evidence="3">DF5081</strain>
    </source>
</reference>
<dbReference type="SUPFAM" id="SSF57667">
    <property type="entry name" value="beta-beta-alpha zinc fingers"/>
    <property type="match status" value="1"/>
</dbReference>
<evidence type="ECO:0000259" key="2">
    <source>
        <dbReference type="PROSITE" id="PS00028"/>
    </source>
</evidence>
<evidence type="ECO:0000313" key="3">
    <source>
        <dbReference type="EnsemblMetazoa" id="CJA42630b.1"/>
    </source>
</evidence>
<dbReference type="InterPro" id="IPR013087">
    <property type="entry name" value="Znf_C2H2_type"/>
</dbReference>
<reference evidence="4" key="1">
    <citation type="submission" date="2010-08" db="EMBL/GenBank/DDBJ databases">
        <authorList>
            <consortium name="Caenorhabditis japonica Sequencing Consortium"/>
            <person name="Wilson R.K."/>
        </authorList>
    </citation>
    <scope>NUCLEOTIDE SEQUENCE [LARGE SCALE GENOMIC DNA]</scope>
    <source>
        <strain evidence="4">DF5081</strain>
    </source>
</reference>
<dbReference type="EnsemblMetazoa" id="CJA42630b.1">
    <property type="protein sequence ID" value="CJA42630b.1"/>
    <property type="gene ID" value="WBGene00218478"/>
</dbReference>
<dbReference type="Gene3D" id="3.30.160.60">
    <property type="entry name" value="Classic Zinc Finger"/>
    <property type="match status" value="1"/>
</dbReference>
<name>A0A8R1EV08_CAEJA</name>
<dbReference type="AlphaFoldDB" id="A0A8R1EV08"/>
<accession>A0A8R1EV08</accession>
<organism evidence="3 4">
    <name type="scientific">Caenorhabditis japonica</name>
    <dbReference type="NCBI Taxonomy" id="281687"/>
    <lineage>
        <taxon>Eukaryota</taxon>
        <taxon>Metazoa</taxon>
        <taxon>Ecdysozoa</taxon>
        <taxon>Nematoda</taxon>
        <taxon>Chromadorea</taxon>
        <taxon>Rhabditida</taxon>
        <taxon>Rhabditina</taxon>
        <taxon>Rhabditomorpha</taxon>
        <taxon>Rhabditoidea</taxon>
        <taxon>Rhabditidae</taxon>
        <taxon>Peloderinae</taxon>
        <taxon>Caenorhabditis</taxon>
    </lineage>
</organism>
<dbReference type="InterPro" id="IPR036236">
    <property type="entry name" value="Znf_C2H2_sf"/>
</dbReference>
<proteinExistence type="predicted"/>
<dbReference type="PROSITE" id="PS00028">
    <property type="entry name" value="ZINC_FINGER_C2H2_1"/>
    <property type="match status" value="1"/>
</dbReference>
<evidence type="ECO:0000256" key="1">
    <source>
        <dbReference type="SAM" id="MobiDB-lite"/>
    </source>
</evidence>
<feature type="region of interest" description="Disordered" evidence="1">
    <location>
        <begin position="111"/>
        <end position="130"/>
    </location>
</feature>
<keyword evidence="4" id="KW-1185">Reference proteome</keyword>
<evidence type="ECO:0000313" key="4">
    <source>
        <dbReference type="Proteomes" id="UP000005237"/>
    </source>
</evidence>
<feature type="domain" description="C2H2-type" evidence="2">
    <location>
        <begin position="44"/>
        <end position="65"/>
    </location>
</feature>
<dbReference type="Proteomes" id="UP000005237">
    <property type="component" value="Unassembled WGS sequence"/>
</dbReference>